<dbReference type="InterPro" id="IPR000700">
    <property type="entry name" value="PAS-assoc_C"/>
</dbReference>
<dbReference type="PANTHER" id="PTHR44757:SF4">
    <property type="entry name" value="DIGUANYLATE CYCLASE DGCE-RELATED"/>
    <property type="match status" value="1"/>
</dbReference>
<evidence type="ECO:0000313" key="3">
    <source>
        <dbReference type="EMBL" id="VAW30327.1"/>
    </source>
</evidence>
<feature type="domain" description="PAC" evidence="2">
    <location>
        <begin position="129"/>
        <end position="181"/>
    </location>
</feature>
<organism evidence="3">
    <name type="scientific">hydrothermal vent metagenome</name>
    <dbReference type="NCBI Taxonomy" id="652676"/>
    <lineage>
        <taxon>unclassified sequences</taxon>
        <taxon>metagenomes</taxon>
        <taxon>ecological metagenomes</taxon>
    </lineage>
</organism>
<dbReference type="InterPro" id="IPR000014">
    <property type="entry name" value="PAS"/>
</dbReference>
<dbReference type="AlphaFoldDB" id="A0A3B0UXX0"/>
<dbReference type="PANTHER" id="PTHR44757">
    <property type="entry name" value="DIGUANYLATE CYCLASE DGCP"/>
    <property type="match status" value="1"/>
</dbReference>
<accession>A0A3B0UXX0</accession>
<dbReference type="SUPFAM" id="SSF55785">
    <property type="entry name" value="PYP-like sensor domain (PAS domain)"/>
    <property type="match status" value="2"/>
</dbReference>
<evidence type="ECO:0000259" key="2">
    <source>
        <dbReference type="PROSITE" id="PS50113"/>
    </source>
</evidence>
<dbReference type="Gene3D" id="3.30.450.20">
    <property type="entry name" value="PAS domain"/>
    <property type="match status" value="2"/>
</dbReference>
<sequence>MNSCAEAAGKIGQKGEELLRTLEKRGNIAVAELTLCLQEIVDLAGKQNPLIENLFKTTLYSIGDAVIATGREGRITLLNPVAEQLTGWREKDAEGRPLGEVFRIISEESREAAESPVEKVLREGVVVGLANHTLLISKQGKEIPIADSGAPVLDEKGQISGVVLVFRDQTNEREKNRKIQESEKKYKTLFNNRSVIMLLIDPKNGNIVDANPAAGQFYGWPVKQLKRKNITRINLLSKEEVHKEMELAKVEKRNLFKFRHQLANGEIRDVEVYSNPIEIDGVPLLYSIIHDVTHRNELEAKYNETQSRLLA</sequence>
<feature type="domain" description="PAS" evidence="1">
    <location>
        <begin position="51"/>
        <end position="124"/>
    </location>
</feature>
<gene>
    <name evidence="3" type="ORF">MNBD_BACTEROID07-1957</name>
</gene>
<name>A0A3B0UXX0_9ZZZZ</name>
<dbReference type="InterPro" id="IPR013767">
    <property type="entry name" value="PAS_fold"/>
</dbReference>
<protein>
    <submittedName>
        <fullName evidence="3">Diguanylate cyclase/phosphodiesterase (GGDEF &amp; EAL domains) with PAS/PAC sensor(S)</fullName>
    </submittedName>
</protein>
<dbReference type="EMBL" id="UOET01000502">
    <property type="protein sequence ID" value="VAW30327.1"/>
    <property type="molecule type" value="Genomic_DNA"/>
</dbReference>
<dbReference type="Pfam" id="PF00989">
    <property type="entry name" value="PAS"/>
    <property type="match status" value="1"/>
</dbReference>
<dbReference type="Pfam" id="PF13426">
    <property type="entry name" value="PAS_9"/>
    <property type="match status" value="1"/>
</dbReference>
<dbReference type="PROSITE" id="PS50112">
    <property type="entry name" value="PAS"/>
    <property type="match status" value="1"/>
</dbReference>
<dbReference type="InterPro" id="IPR052155">
    <property type="entry name" value="Biofilm_reg_signaling"/>
</dbReference>
<dbReference type="CDD" id="cd00130">
    <property type="entry name" value="PAS"/>
    <property type="match status" value="2"/>
</dbReference>
<dbReference type="InterPro" id="IPR001610">
    <property type="entry name" value="PAC"/>
</dbReference>
<proteinExistence type="predicted"/>
<reference evidence="3" key="1">
    <citation type="submission" date="2018-06" db="EMBL/GenBank/DDBJ databases">
        <authorList>
            <person name="Zhirakovskaya E."/>
        </authorList>
    </citation>
    <scope>NUCLEOTIDE SEQUENCE</scope>
</reference>
<dbReference type="SMART" id="SM00086">
    <property type="entry name" value="PAC"/>
    <property type="match status" value="2"/>
</dbReference>
<dbReference type="GO" id="GO:0006355">
    <property type="term" value="P:regulation of DNA-templated transcription"/>
    <property type="evidence" value="ECO:0007669"/>
    <property type="project" value="InterPro"/>
</dbReference>
<dbReference type="PROSITE" id="PS50113">
    <property type="entry name" value="PAC"/>
    <property type="match status" value="1"/>
</dbReference>
<feature type="non-terminal residue" evidence="3">
    <location>
        <position position="311"/>
    </location>
</feature>
<dbReference type="NCBIfam" id="TIGR00229">
    <property type="entry name" value="sensory_box"/>
    <property type="match status" value="2"/>
</dbReference>
<evidence type="ECO:0000259" key="1">
    <source>
        <dbReference type="PROSITE" id="PS50112"/>
    </source>
</evidence>
<dbReference type="SMART" id="SM00091">
    <property type="entry name" value="PAS"/>
    <property type="match status" value="2"/>
</dbReference>
<dbReference type="InterPro" id="IPR035965">
    <property type="entry name" value="PAS-like_dom_sf"/>
</dbReference>